<dbReference type="AlphaFoldDB" id="A0A382SLZ8"/>
<feature type="non-terminal residue" evidence="1">
    <location>
        <position position="142"/>
    </location>
</feature>
<sequence>MRVLILHCFLLASLMQGPSPAQTAVNLSAPRLAVSPFVYPADPNYGVFVADRLGAQLMLRSYSQALARRRFVLVEPDTLPAHLPRLIASVATHVPEESLETLRRGSNADYLLTGVVDASGIRAVHARLVDLETGKLIWSGEI</sequence>
<accession>A0A382SLZ8</accession>
<dbReference type="Gene3D" id="3.40.50.10610">
    <property type="entry name" value="ABC-type transport auxiliary lipoprotein component"/>
    <property type="match status" value="1"/>
</dbReference>
<proteinExistence type="predicted"/>
<protein>
    <recommendedName>
        <fullName evidence="2">Penicillin-binding protein activator LpoB</fullName>
    </recommendedName>
</protein>
<evidence type="ECO:0008006" key="2">
    <source>
        <dbReference type="Google" id="ProtNLM"/>
    </source>
</evidence>
<gene>
    <name evidence="1" type="ORF">METZ01_LOCUS363426</name>
</gene>
<name>A0A382SLZ8_9ZZZZ</name>
<organism evidence="1">
    <name type="scientific">marine metagenome</name>
    <dbReference type="NCBI Taxonomy" id="408172"/>
    <lineage>
        <taxon>unclassified sequences</taxon>
        <taxon>metagenomes</taxon>
        <taxon>ecological metagenomes</taxon>
    </lineage>
</organism>
<evidence type="ECO:0000313" key="1">
    <source>
        <dbReference type="EMBL" id="SVD10572.1"/>
    </source>
</evidence>
<reference evidence="1" key="1">
    <citation type="submission" date="2018-05" db="EMBL/GenBank/DDBJ databases">
        <authorList>
            <person name="Lanie J.A."/>
            <person name="Ng W.-L."/>
            <person name="Kazmierczak K.M."/>
            <person name="Andrzejewski T.M."/>
            <person name="Davidsen T.M."/>
            <person name="Wayne K.J."/>
            <person name="Tettelin H."/>
            <person name="Glass J.I."/>
            <person name="Rusch D."/>
            <person name="Podicherti R."/>
            <person name="Tsui H.-C.T."/>
            <person name="Winkler M.E."/>
        </authorList>
    </citation>
    <scope>NUCLEOTIDE SEQUENCE</scope>
</reference>
<dbReference type="EMBL" id="UINC01129878">
    <property type="protein sequence ID" value="SVD10572.1"/>
    <property type="molecule type" value="Genomic_DNA"/>
</dbReference>